<dbReference type="PANTHER" id="PTHR31382:SF1">
    <property type="entry name" value="SODIUM ION_PROTON EXCHANGER (EUROFUNG)"/>
    <property type="match status" value="1"/>
</dbReference>
<evidence type="ECO:0000256" key="1">
    <source>
        <dbReference type="ARBA" id="ARBA00004141"/>
    </source>
</evidence>
<feature type="transmembrane region" description="Helical" evidence="5">
    <location>
        <begin position="233"/>
        <end position="252"/>
    </location>
</feature>
<proteinExistence type="predicted"/>
<feature type="domain" description="Cation/H+ exchanger transmembrane" evidence="6">
    <location>
        <begin position="15"/>
        <end position="394"/>
    </location>
</feature>
<organism evidence="7 8">
    <name type="scientific">Jannaschia seosinensis</name>
    <dbReference type="NCBI Taxonomy" id="313367"/>
    <lineage>
        <taxon>Bacteria</taxon>
        <taxon>Pseudomonadati</taxon>
        <taxon>Pseudomonadota</taxon>
        <taxon>Alphaproteobacteria</taxon>
        <taxon>Rhodobacterales</taxon>
        <taxon>Roseobacteraceae</taxon>
        <taxon>Jannaschia</taxon>
    </lineage>
</organism>
<dbReference type="InterPro" id="IPR006153">
    <property type="entry name" value="Cation/H_exchanger_TM"/>
</dbReference>
<keyword evidence="4 5" id="KW-0472">Membrane</keyword>
<keyword evidence="8" id="KW-1185">Reference proteome</keyword>
<dbReference type="Pfam" id="PF00999">
    <property type="entry name" value="Na_H_Exchanger"/>
    <property type="match status" value="1"/>
</dbReference>
<reference evidence="7 8" key="1">
    <citation type="submission" date="2015-09" db="EMBL/GenBank/DDBJ databases">
        <authorList>
            <person name="Jackson K.R."/>
            <person name="Lunt B.L."/>
            <person name="Fisher J.N.B."/>
            <person name="Gardner A.V."/>
            <person name="Bailey M.E."/>
            <person name="Deus L.M."/>
            <person name="Earl A.S."/>
            <person name="Gibby P.D."/>
            <person name="Hartmann K.A."/>
            <person name="Liu J.E."/>
            <person name="Manci A.M."/>
            <person name="Nielsen D.A."/>
            <person name="Solomon M.B."/>
            <person name="Breakwell D.P."/>
            <person name="Burnett S.H."/>
            <person name="Grose J.H."/>
        </authorList>
    </citation>
    <scope>NUCLEOTIDE SEQUENCE [LARGE SCALE GENOMIC DNA]</scope>
    <source>
        <strain evidence="7 8">CECT 7799</strain>
    </source>
</reference>
<name>A0A0M7B5N4_9RHOB</name>
<feature type="transmembrane region" description="Helical" evidence="5">
    <location>
        <begin position="198"/>
        <end position="221"/>
    </location>
</feature>
<keyword evidence="2 5" id="KW-0812">Transmembrane</keyword>
<evidence type="ECO:0000256" key="4">
    <source>
        <dbReference type="ARBA" id="ARBA00023136"/>
    </source>
</evidence>
<keyword evidence="3 5" id="KW-1133">Transmembrane helix</keyword>
<dbReference type="EMBL" id="CYPR01000012">
    <property type="protein sequence ID" value="CUH12161.1"/>
    <property type="molecule type" value="Genomic_DNA"/>
</dbReference>
<dbReference type="GO" id="GO:0120029">
    <property type="term" value="P:proton export across plasma membrane"/>
    <property type="evidence" value="ECO:0007669"/>
    <property type="project" value="InterPro"/>
</dbReference>
<sequence>MHQINIALAVATCVIVLVGLVSSRIESLPISKPLLAVGVGIAVGPEMLRWLVPENWPDAHAILEAAARFTLAISVFGVALRTPKEDYRRLLRPVGLLLTGGMLVMWLTSAGLAWAILGISPLLALLLGAIVTPTDPVVASSIVTGGLAERSLPDRLRSTLSLESGANDGLAYVIVLLPILLLDNTASSAAWERWVWEVLIIGVLVAILIGAIIGCLVAKALHQANMMDWVEEHSLLGLTVALSLFVVTAAKLLGSDGILAAFAAGAAFNLTIDRSAAYEEQNVQEAIGKLFNLPVFVLFGAMLPWREWIGLGWPLLAFAFAVLFLRRPAAILLTGRGFGGAFKLRDAIFLGWFAPVGVAAIYYAKLAEERTHDPLYWHAASLVILASILSHGITSAAGLASYRRASG</sequence>
<comment type="subcellular location">
    <subcellularLocation>
        <location evidence="1">Membrane</location>
        <topology evidence="1">Multi-pass membrane protein</topology>
    </subcellularLocation>
</comment>
<dbReference type="GO" id="GO:0005886">
    <property type="term" value="C:plasma membrane"/>
    <property type="evidence" value="ECO:0007669"/>
    <property type="project" value="InterPro"/>
</dbReference>
<feature type="transmembrane region" description="Helical" evidence="5">
    <location>
        <begin position="34"/>
        <end position="53"/>
    </location>
</feature>
<dbReference type="STRING" id="313367.JSE7799_00202"/>
<feature type="transmembrane region" description="Helical" evidence="5">
    <location>
        <begin position="65"/>
        <end position="82"/>
    </location>
</feature>
<feature type="transmembrane region" description="Helical" evidence="5">
    <location>
        <begin position="169"/>
        <end position="186"/>
    </location>
</feature>
<evidence type="ECO:0000256" key="5">
    <source>
        <dbReference type="SAM" id="Phobius"/>
    </source>
</evidence>
<accession>A0A0M7B5N4</accession>
<feature type="transmembrane region" description="Helical" evidence="5">
    <location>
        <begin position="123"/>
        <end position="148"/>
    </location>
</feature>
<dbReference type="AlphaFoldDB" id="A0A0M7B5N4"/>
<evidence type="ECO:0000313" key="8">
    <source>
        <dbReference type="Proteomes" id="UP000049455"/>
    </source>
</evidence>
<feature type="transmembrane region" description="Helical" evidence="5">
    <location>
        <begin position="376"/>
        <end position="402"/>
    </location>
</feature>
<dbReference type="Proteomes" id="UP000049455">
    <property type="component" value="Unassembled WGS sequence"/>
</dbReference>
<dbReference type="Gene3D" id="1.20.1530.20">
    <property type="match status" value="1"/>
</dbReference>
<gene>
    <name evidence="7" type="ORF">JSE7799_00202</name>
</gene>
<evidence type="ECO:0000256" key="2">
    <source>
        <dbReference type="ARBA" id="ARBA00022692"/>
    </source>
</evidence>
<feature type="transmembrane region" description="Helical" evidence="5">
    <location>
        <begin position="94"/>
        <end position="117"/>
    </location>
</feature>
<dbReference type="GO" id="GO:0042391">
    <property type="term" value="P:regulation of membrane potential"/>
    <property type="evidence" value="ECO:0007669"/>
    <property type="project" value="InterPro"/>
</dbReference>
<dbReference type="GO" id="GO:0015385">
    <property type="term" value="F:sodium:proton antiporter activity"/>
    <property type="evidence" value="ECO:0007669"/>
    <property type="project" value="InterPro"/>
</dbReference>
<dbReference type="GO" id="GO:0036376">
    <property type="term" value="P:sodium ion export across plasma membrane"/>
    <property type="evidence" value="ECO:0007669"/>
    <property type="project" value="InterPro"/>
</dbReference>
<evidence type="ECO:0000313" key="7">
    <source>
        <dbReference type="EMBL" id="CUH12161.1"/>
    </source>
</evidence>
<evidence type="ECO:0000259" key="6">
    <source>
        <dbReference type="Pfam" id="PF00999"/>
    </source>
</evidence>
<feature type="transmembrane region" description="Helical" evidence="5">
    <location>
        <begin position="6"/>
        <end position="22"/>
    </location>
</feature>
<dbReference type="RefSeq" id="WP_055661937.1">
    <property type="nucleotide sequence ID" value="NZ_CYPR01000012.1"/>
</dbReference>
<dbReference type="InterPro" id="IPR038770">
    <property type="entry name" value="Na+/solute_symporter_sf"/>
</dbReference>
<evidence type="ECO:0000256" key="3">
    <source>
        <dbReference type="ARBA" id="ARBA00022989"/>
    </source>
</evidence>
<protein>
    <submittedName>
        <fullName evidence="7">Potassium/proton antiporter</fullName>
    </submittedName>
</protein>
<feature type="transmembrane region" description="Helical" evidence="5">
    <location>
        <begin position="311"/>
        <end position="335"/>
    </location>
</feature>
<feature type="transmembrane region" description="Helical" evidence="5">
    <location>
        <begin position="347"/>
        <end position="364"/>
    </location>
</feature>
<dbReference type="PANTHER" id="PTHR31382">
    <property type="entry name" value="NA(+)/H(+) ANTIPORTER"/>
    <property type="match status" value="1"/>
</dbReference>
<dbReference type="InterPro" id="IPR004712">
    <property type="entry name" value="Na+/H+_antiporter_fungi"/>
</dbReference>